<gene>
    <name evidence="2" type="ORF">KY290_031173</name>
</gene>
<accession>A0ABQ7UBV5</accession>
<proteinExistence type="predicted"/>
<dbReference type="Proteomes" id="UP000826656">
    <property type="component" value="Unassembled WGS sequence"/>
</dbReference>
<sequence>MVYHTRSKGTPHSLPSENRKEKKKVTNDKVMYRAIEKKHHSNKFVSSLEHKIRELEKEIYGMRDWTKLLHFANPTLETNMDKQLVTNQTTF</sequence>
<keyword evidence="3" id="KW-1185">Reference proteome</keyword>
<comment type="caution">
    <text evidence="2">The sequence shown here is derived from an EMBL/GenBank/DDBJ whole genome shotgun (WGS) entry which is preliminary data.</text>
</comment>
<reference evidence="2 3" key="1">
    <citation type="journal article" date="2021" name="bioRxiv">
        <title>Chromosome-scale and haplotype-resolved genome assembly of a tetraploid potato cultivar.</title>
        <authorList>
            <person name="Sun H."/>
            <person name="Jiao W.-B."/>
            <person name="Krause K."/>
            <person name="Campoy J.A."/>
            <person name="Goel M."/>
            <person name="Folz-Donahue K."/>
            <person name="Kukat C."/>
            <person name="Huettel B."/>
            <person name="Schneeberger K."/>
        </authorList>
    </citation>
    <scope>NUCLEOTIDE SEQUENCE [LARGE SCALE GENOMIC DNA]</scope>
    <source>
        <strain evidence="2">SolTubOtavaFocal</strain>
        <tissue evidence="2">Leaves</tissue>
    </source>
</reference>
<protein>
    <submittedName>
        <fullName evidence="2">Uncharacterized protein</fullName>
    </submittedName>
</protein>
<evidence type="ECO:0000313" key="2">
    <source>
        <dbReference type="EMBL" id="KAH0743180.1"/>
    </source>
</evidence>
<evidence type="ECO:0000313" key="3">
    <source>
        <dbReference type="Proteomes" id="UP000826656"/>
    </source>
</evidence>
<dbReference type="EMBL" id="JAIVGD010000023">
    <property type="protein sequence ID" value="KAH0743180.1"/>
    <property type="molecule type" value="Genomic_DNA"/>
</dbReference>
<evidence type="ECO:0000256" key="1">
    <source>
        <dbReference type="SAM" id="MobiDB-lite"/>
    </source>
</evidence>
<name>A0ABQ7UBV5_SOLTU</name>
<feature type="region of interest" description="Disordered" evidence="1">
    <location>
        <begin position="1"/>
        <end position="26"/>
    </location>
</feature>
<organism evidence="2 3">
    <name type="scientific">Solanum tuberosum</name>
    <name type="common">Potato</name>
    <dbReference type="NCBI Taxonomy" id="4113"/>
    <lineage>
        <taxon>Eukaryota</taxon>
        <taxon>Viridiplantae</taxon>
        <taxon>Streptophyta</taxon>
        <taxon>Embryophyta</taxon>
        <taxon>Tracheophyta</taxon>
        <taxon>Spermatophyta</taxon>
        <taxon>Magnoliopsida</taxon>
        <taxon>eudicotyledons</taxon>
        <taxon>Gunneridae</taxon>
        <taxon>Pentapetalae</taxon>
        <taxon>asterids</taxon>
        <taxon>lamiids</taxon>
        <taxon>Solanales</taxon>
        <taxon>Solanaceae</taxon>
        <taxon>Solanoideae</taxon>
        <taxon>Solaneae</taxon>
        <taxon>Solanum</taxon>
    </lineage>
</organism>
<feature type="compositionally biased region" description="Basic and acidic residues" evidence="1">
    <location>
        <begin position="17"/>
        <end position="26"/>
    </location>
</feature>